<dbReference type="Pfam" id="PF03379">
    <property type="entry name" value="CcmB"/>
    <property type="match status" value="1"/>
</dbReference>
<keyword evidence="7 8" id="KW-0472">Membrane</keyword>
<dbReference type="InterPro" id="IPR003544">
    <property type="entry name" value="Cyt_c_biogenesis_CcmB"/>
</dbReference>
<evidence type="ECO:0000256" key="5">
    <source>
        <dbReference type="ARBA" id="ARBA00022748"/>
    </source>
</evidence>
<protein>
    <submittedName>
        <fullName evidence="9">Heme exporter protein CcmB</fullName>
    </submittedName>
</protein>
<feature type="transmembrane region" description="Helical" evidence="8">
    <location>
        <begin position="128"/>
        <end position="151"/>
    </location>
</feature>
<keyword evidence="4 8" id="KW-0812">Transmembrane</keyword>
<evidence type="ECO:0000256" key="8">
    <source>
        <dbReference type="SAM" id="Phobius"/>
    </source>
</evidence>
<accession>A0AAW7TF91</accession>
<keyword evidence="5" id="KW-0201">Cytochrome c-type biogenesis</keyword>
<dbReference type="PANTHER" id="PTHR30070">
    <property type="entry name" value="HEME EXPORTER PROTEIN B"/>
    <property type="match status" value="1"/>
</dbReference>
<proteinExistence type="inferred from homology"/>
<dbReference type="RefSeq" id="WP_035066862.1">
    <property type="nucleotide sequence ID" value="NZ_CP012152.1"/>
</dbReference>
<comment type="caution">
    <text evidence="9">The sequence shown here is derived from an EMBL/GenBank/DDBJ whole genome shotgun (WGS) entry which is preliminary data.</text>
</comment>
<dbReference type="Proteomes" id="UP001176117">
    <property type="component" value="Unassembled WGS sequence"/>
</dbReference>
<feature type="transmembrane region" description="Helical" evidence="8">
    <location>
        <begin position="199"/>
        <end position="218"/>
    </location>
</feature>
<keyword evidence="3" id="KW-0813">Transport</keyword>
<dbReference type="EMBL" id="JAMOGB010000001">
    <property type="protein sequence ID" value="MDO0876251.1"/>
    <property type="molecule type" value="Genomic_DNA"/>
</dbReference>
<feature type="transmembrane region" description="Helical" evidence="8">
    <location>
        <begin position="101"/>
        <end position="122"/>
    </location>
</feature>
<comment type="similarity">
    <text evidence="2">Belongs to the CcmB/CycW/HelB family.</text>
</comment>
<gene>
    <name evidence="9" type="ORF">NBU54_01000</name>
</gene>
<organism evidence="9 10">
    <name type="scientific">Anoxybacillus gonensis</name>
    <dbReference type="NCBI Taxonomy" id="198467"/>
    <lineage>
        <taxon>Bacteria</taxon>
        <taxon>Bacillati</taxon>
        <taxon>Bacillota</taxon>
        <taxon>Bacilli</taxon>
        <taxon>Bacillales</taxon>
        <taxon>Anoxybacillaceae</taxon>
        <taxon>Anoxybacillus</taxon>
    </lineage>
</organism>
<evidence type="ECO:0000256" key="4">
    <source>
        <dbReference type="ARBA" id="ARBA00022692"/>
    </source>
</evidence>
<dbReference type="GO" id="GO:0015232">
    <property type="term" value="F:heme transmembrane transporter activity"/>
    <property type="evidence" value="ECO:0007669"/>
    <property type="project" value="InterPro"/>
</dbReference>
<evidence type="ECO:0000256" key="2">
    <source>
        <dbReference type="ARBA" id="ARBA00010544"/>
    </source>
</evidence>
<evidence type="ECO:0000313" key="10">
    <source>
        <dbReference type="Proteomes" id="UP001176117"/>
    </source>
</evidence>
<comment type="subcellular location">
    <subcellularLocation>
        <location evidence="1">Membrane</location>
        <topology evidence="1">Multi-pass membrane protein</topology>
    </subcellularLocation>
</comment>
<evidence type="ECO:0000256" key="1">
    <source>
        <dbReference type="ARBA" id="ARBA00004141"/>
    </source>
</evidence>
<keyword evidence="10" id="KW-1185">Reference proteome</keyword>
<dbReference type="GO" id="GO:1903607">
    <property type="term" value="P:cytochrome c biosynthetic process"/>
    <property type="evidence" value="ECO:0007669"/>
    <property type="project" value="TreeGrafter"/>
</dbReference>
<reference evidence="9" key="1">
    <citation type="submission" date="2022-05" db="EMBL/GenBank/DDBJ databases">
        <title>Genome-based reclassification of Anoxybacillus salavatliensis Cihan et al. as a later heterotypic synonym of Anoxybacillus gonensis Belduz et al. 2003.</title>
        <authorList>
            <person name="Inan Bektas K."/>
            <person name="Guler H.I."/>
            <person name="Belduz A.O."/>
            <person name="Canakci S."/>
        </authorList>
    </citation>
    <scope>NUCLEOTIDE SEQUENCE</scope>
    <source>
        <strain evidence="9">NCIMB 13933</strain>
    </source>
</reference>
<dbReference type="GO" id="GO:0005886">
    <property type="term" value="C:plasma membrane"/>
    <property type="evidence" value="ECO:0007669"/>
    <property type="project" value="TreeGrafter"/>
</dbReference>
<feature type="transmembrane region" description="Helical" evidence="8">
    <location>
        <begin position="24"/>
        <end position="45"/>
    </location>
</feature>
<feature type="transmembrane region" description="Helical" evidence="8">
    <location>
        <begin position="158"/>
        <end position="179"/>
    </location>
</feature>
<dbReference type="AlphaFoldDB" id="A0AAW7TF91"/>
<sequence length="220" mass="25718">MNIKQIWTITKKELYYEYKEKQNVMFILVFALLMITTYSFSFTITQDLLKQITPGFIWIVTIFTGMMCFERSMSYELYNDCFTGLLVAPIEKNAIYMGKTIANFIILFCTNVIVVPLLFILFDFRYYHHLSLFFVVMIVGLFGFSIVGTFLACISNKVLFYILLLPMISPLLIAGAQSTKILFLAENQIYDTFSWLKMMIAYDCIFFTVCYWLVDFVLGE</sequence>
<name>A0AAW7TF91_9BACL</name>
<dbReference type="GO" id="GO:0017004">
    <property type="term" value="P:cytochrome complex assembly"/>
    <property type="evidence" value="ECO:0007669"/>
    <property type="project" value="UniProtKB-KW"/>
</dbReference>
<feature type="transmembrane region" description="Helical" evidence="8">
    <location>
        <begin position="51"/>
        <end position="69"/>
    </location>
</feature>
<dbReference type="PANTHER" id="PTHR30070:SF1">
    <property type="entry name" value="CYTOCHROME C BIOGENESIS B-RELATED"/>
    <property type="match status" value="1"/>
</dbReference>
<evidence type="ECO:0000256" key="7">
    <source>
        <dbReference type="ARBA" id="ARBA00023136"/>
    </source>
</evidence>
<evidence type="ECO:0000313" key="9">
    <source>
        <dbReference type="EMBL" id="MDO0876251.1"/>
    </source>
</evidence>
<evidence type="ECO:0000256" key="3">
    <source>
        <dbReference type="ARBA" id="ARBA00022448"/>
    </source>
</evidence>
<evidence type="ECO:0000256" key="6">
    <source>
        <dbReference type="ARBA" id="ARBA00022989"/>
    </source>
</evidence>
<dbReference type="KEGG" id="agn:AFK25_09600"/>
<keyword evidence="6 8" id="KW-1133">Transmembrane helix</keyword>